<proteinExistence type="predicted"/>
<dbReference type="EMBL" id="CAJVCH010186356">
    <property type="protein sequence ID" value="CAG7729919.1"/>
    <property type="molecule type" value="Genomic_DNA"/>
</dbReference>
<name>A0A8J2P3R2_9HEXA</name>
<organism evidence="1 2">
    <name type="scientific">Allacma fusca</name>
    <dbReference type="NCBI Taxonomy" id="39272"/>
    <lineage>
        <taxon>Eukaryota</taxon>
        <taxon>Metazoa</taxon>
        <taxon>Ecdysozoa</taxon>
        <taxon>Arthropoda</taxon>
        <taxon>Hexapoda</taxon>
        <taxon>Collembola</taxon>
        <taxon>Symphypleona</taxon>
        <taxon>Sminthuridae</taxon>
        <taxon>Allacma</taxon>
    </lineage>
</organism>
<dbReference type="Proteomes" id="UP000708208">
    <property type="component" value="Unassembled WGS sequence"/>
</dbReference>
<reference evidence="1" key="1">
    <citation type="submission" date="2021-06" db="EMBL/GenBank/DDBJ databases">
        <authorList>
            <person name="Hodson N. C."/>
            <person name="Mongue J. A."/>
            <person name="Jaron S. K."/>
        </authorList>
    </citation>
    <scope>NUCLEOTIDE SEQUENCE</scope>
</reference>
<gene>
    <name evidence="1" type="ORF">AFUS01_LOCUS18604</name>
</gene>
<protein>
    <submittedName>
        <fullName evidence="1">Uncharacterized protein</fullName>
    </submittedName>
</protein>
<dbReference type="AlphaFoldDB" id="A0A8J2P3R2"/>
<evidence type="ECO:0000313" key="1">
    <source>
        <dbReference type="EMBL" id="CAG7729919.1"/>
    </source>
</evidence>
<accession>A0A8J2P3R2</accession>
<keyword evidence="2" id="KW-1185">Reference proteome</keyword>
<comment type="caution">
    <text evidence="1">The sequence shown here is derived from an EMBL/GenBank/DDBJ whole genome shotgun (WGS) entry which is preliminary data.</text>
</comment>
<sequence>MLSSSTKYYGIIVVPSDVCLFETTSNSYDSVSVNMSSPPWITLVVSMSEVGPLTRMSNALSVLGLQLQLYAPLQEPALGFPQMFLRFRNRLTTLSRTSS</sequence>
<evidence type="ECO:0000313" key="2">
    <source>
        <dbReference type="Proteomes" id="UP000708208"/>
    </source>
</evidence>